<dbReference type="EMBL" id="FQVL01000007">
    <property type="protein sequence ID" value="SHF07095.1"/>
    <property type="molecule type" value="Genomic_DNA"/>
</dbReference>
<gene>
    <name evidence="7" type="ORF">SAMN05444392_10746</name>
</gene>
<dbReference type="Proteomes" id="UP000184476">
    <property type="component" value="Unassembled WGS sequence"/>
</dbReference>
<feature type="domain" description="CggR N-terminal DNA binding" evidence="6">
    <location>
        <begin position="18"/>
        <end position="87"/>
    </location>
</feature>
<accession>A0A1M4YMQ4</accession>
<sequence length="338" mass="37685">MNDLIRIQKTLLPDLLEVMRKRYEILRHIHLMQPVGRRSLTSVLSMTERVLRAEVDFLRGQGLIRIESIGMHLNERGQELLFAMEDWVKEIFGLTELEQELAAKLQIDQVIVVPGDSDQSEWVKKEIGRHGAQLLKKMVIPNQVVAVAGGTTVMAVAEMMTPAPSLKSTLFVPTRGGLGEAVELEANYIASVLAKNSGGTYRLMHVPDQLSDEAYRTIIREPHIQAMLETLRQARIVIHGVGDAKRMAKRRKSTPHLLQHLDQTGAVGEAFGFYFNRQGDIVSRFRTVGLQHDDLKQVEYKIAVAGGASKAEAIIAVCANAERQILITDEAAAEQILK</sequence>
<proteinExistence type="inferred from homology"/>
<protein>
    <submittedName>
        <fullName evidence="7">Central glycolytic genes regulator</fullName>
    </submittedName>
</protein>
<dbReference type="Gene3D" id="1.10.10.10">
    <property type="entry name" value="Winged helix-like DNA-binding domain superfamily/Winged helix DNA-binding domain"/>
    <property type="match status" value="1"/>
</dbReference>
<dbReference type="SUPFAM" id="SSF46785">
    <property type="entry name" value="Winged helix' DNA-binding domain"/>
    <property type="match status" value="1"/>
</dbReference>
<evidence type="ECO:0000313" key="8">
    <source>
        <dbReference type="Proteomes" id="UP000184476"/>
    </source>
</evidence>
<dbReference type="Pfam" id="PF21715">
    <property type="entry name" value="CggR_N"/>
    <property type="match status" value="1"/>
</dbReference>
<dbReference type="Pfam" id="PF04198">
    <property type="entry name" value="Sugar-bind"/>
    <property type="match status" value="1"/>
</dbReference>
<dbReference type="AlphaFoldDB" id="A0A1M4YMQ4"/>
<dbReference type="RefSeq" id="WP_139279081.1">
    <property type="nucleotide sequence ID" value="NZ_FQVL01000007.1"/>
</dbReference>
<evidence type="ECO:0000256" key="3">
    <source>
        <dbReference type="ARBA" id="ARBA00023125"/>
    </source>
</evidence>
<dbReference type="OrthoDB" id="9793820at2"/>
<keyword evidence="3" id="KW-0238">DNA-binding</keyword>
<dbReference type="SUPFAM" id="SSF100950">
    <property type="entry name" value="NagB/RpiA/CoA transferase-like"/>
    <property type="match status" value="1"/>
</dbReference>
<dbReference type="STRING" id="112248.SAMN05444392_10746"/>
<dbReference type="GO" id="GO:0030246">
    <property type="term" value="F:carbohydrate binding"/>
    <property type="evidence" value="ECO:0007669"/>
    <property type="project" value="InterPro"/>
</dbReference>
<keyword evidence="4" id="KW-0804">Transcription</keyword>
<dbReference type="InterPro" id="IPR051054">
    <property type="entry name" value="SorC_transcr_regulators"/>
</dbReference>
<dbReference type="InterPro" id="IPR007324">
    <property type="entry name" value="Sugar-bd_dom_put"/>
</dbReference>
<comment type="similarity">
    <text evidence="1">Belongs to the SorC transcriptional regulatory family.</text>
</comment>
<evidence type="ECO:0000256" key="1">
    <source>
        <dbReference type="ARBA" id="ARBA00010466"/>
    </source>
</evidence>
<dbReference type="PANTHER" id="PTHR34294">
    <property type="entry name" value="TRANSCRIPTIONAL REGULATOR-RELATED"/>
    <property type="match status" value="1"/>
</dbReference>
<evidence type="ECO:0000259" key="6">
    <source>
        <dbReference type="Pfam" id="PF21715"/>
    </source>
</evidence>
<name>A0A1M4YMQ4_9BACL</name>
<organism evidence="7 8">
    <name type="scientific">Seinonella peptonophila</name>
    <dbReference type="NCBI Taxonomy" id="112248"/>
    <lineage>
        <taxon>Bacteria</taxon>
        <taxon>Bacillati</taxon>
        <taxon>Bacillota</taxon>
        <taxon>Bacilli</taxon>
        <taxon>Bacillales</taxon>
        <taxon>Thermoactinomycetaceae</taxon>
        <taxon>Seinonella</taxon>
    </lineage>
</organism>
<evidence type="ECO:0000256" key="4">
    <source>
        <dbReference type="ARBA" id="ARBA00023163"/>
    </source>
</evidence>
<dbReference type="Gene3D" id="3.40.50.1360">
    <property type="match status" value="1"/>
</dbReference>
<feature type="domain" description="Sugar-binding" evidence="5">
    <location>
        <begin position="90"/>
        <end position="338"/>
    </location>
</feature>
<dbReference type="InterPro" id="IPR048715">
    <property type="entry name" value="CggR_N"/>
</dbReference>
<dbReference type="PANTHER" id="PTHR34294:SF5">
    <property type="entry name" value="CENTRAL GLYCOLYTIC GENES REGULATOR"/>
    <property type="match status" value="1"/>
</dbReference>
<reference evidence="7 8" key="1">
    <citation type="submission" date="2016-11" db="EMBL/GenBank/DDBJ databases">
        <authorList>
            <person name="Jaros S."/>
            <person name="Januszkiewicz K."/>
            <person name="Wedrychowicz H."/>
        </authorList>
    </citation>
    <scope>NUCLEOTIDE SEQUENCE [LARGE SCALE GENOMIC DNA]</scope>
    <source>
        <strain evidence="7 8">DSM 44666</strain>
    </source>
</reference>
<dbReference type="InterPro" id="IPR037171">
    <property type="entry name" value="NagB/RpiA_transferase-like"/>
</dbReference>
<dbReference type="InterPro" id="IPR036390">
    <property type="entry name" value="WH_DNA-bd_sf"/>
</dbReference>
<dbReference type="GO" id="GO:0003677">
    <property type="term" value="F:DNA binding"/>
    <property type="evidence" value="ECO:0007669"/>
    <property type="project" value="UniProtKB-KW"/>
</dbReference>
<keyword evidence="2" id="KW-0805">Transcription regulation</keyword>
<keyword evidence="8" id="KW-1185">Reference proteome</keyword>
<dbReference type="InterPro" id="IPR036388">
    <property type="entry name" value="WH-like_DNA-bd_sf"/>
</dbReference>
<evidence type="ECO:0000256" key="2">
    <source>
        <dbReference type="ARBA" id="ARBA00023015"/>
    </source>
</evidence>
<evidence type="ECO:0000313" key="7">
    <source>
        <dbReference type="EMBL" id="SHF07095.1"/>
    </source>
</evidence>
<evidence type="ECO:0000259" key="5">
    <source>
        <dbReference type="Pfam" id="PF04198"/>
    </source>
</evidence>